<protein>
    <submittedName>
        <fullName evidence="1">Uncharacterized protein</fullName>
    </submittedName>
</protein>
<dbReference type="EMBL" id="PQXM01000419">
    <property type="protein sequence ID" value="TGO72759.1"/>
    <property type="molecule type" value="Genomic_DNA"/>
</dbReference>
<dbReference type="AlphaFoldDB" id="A0A4Z1JGC3"/>
<gene>
    <name evidence="1" type="ORF">BELL_0421g00070</name>
</gene>
<evidence type="ECO:0000313" key="2">
    <source>
        <dbReference type="Proteomes" id="UP000297229"/>
    </source>
</evidence>
<name>A0A4Z1JGC3_9HELO</name>
<accession>A0A4Z1JGC3</accession>
<evidence type="ECO:0000313" key="1">
    <source>
        <dbReference type="EMBL" id="TGO72759.1"/>
    </source>
</evidence>
<dbReference type="Proteomes" id="UP000297229">
    <property type="component" value="Unassembled WGS sequence"/>
</dbReference>
<sequence>MRPDIRIVYPGKEYRERDVVSSEFQPEISIDSIDVNEGFAVPSSAPRIKLKNLPGWRSTKPFTNSGSKLKQS</sequence>
<keyword evidence="2" id="KW-1185">Reference proteome</keyword>
<comment type="caution">
    <text evidence="1">The sequence shown here is derived from an EMBL/GenBank/DDBJ whole genome shotgun (WGS) entry which is preliminary data.</text>
</comment>
<organism evidence="1 2">
    <name type="scientific">Botrytis elliptica</name>
    <dbReference type="NCBI Taxonomy" id="278938"/>
    <lineage>
        <taxon>Eukaryota</taxon>
        <taxon>Fungi</taxon>
        <taxon>Dikarya</taxon>
        <taxon>Ascomycota</taxon>
        <taxon>Pezizomycotina</taxon>
        <taxon>Leotiomycetes</taxon>
        <taxon>Helotiales</taxon>
        <taxon>Sclerotiniaceae</taxon>
        <taxon>Botrytis</taxon>
    </lineage>
</organism>
<reference evidence="1 2" key="1">
    <citation type="submission" date="2017-12" db="EMBL/GenBank/DDBJ databases">
        <title>Comparative genomics of Botrytis spp.</title>
        <authorList>
            <person name="Valero-Jimenez C.A."/>
            <person name="Tapia P."/>
            <person name="Veloso J."/>
            <person name="Silva-Moreno E."/>
            <person name="Staats M."/>
            <person name="Valdes J.H."/>
            <person name="Van Kan J.A.L."/>
        </authorList>
    </citation>
    <scope>NUCLEOTIDE SEQUENCE [LARGE SCALE GENOMIC DNA]</scope>
    <source>
        <strain evidence="1 2">Be9601</strain>
    </source>
</reference>
<proteinExistence type="predicted"/>